<reference evidence="11 12" key="1">
    <citation type="submission" date="2020-02" db="EMBL/GenBank/DDBJ databases">
        <title>Sequencing the genomes of 1000 actinobacteria strains.</title>
        <authorList>
            <person name="Klenk H.-P."/>
        </authorList>
    </citation>
    <scope>NUCLEOTIDE SEQUENCE [LARGE SCALE GENOMIC DNA]</scope>
    <source>
        <strain evidence="11 12">DSM 19609</strain>
    </source>
</reference>
<dbReference type="NCBIfam" id="TIGR02009">
    <property type="entry name" value="PGMB-YQAB-SF"/>
    <property type="match status" value="1"/>
</dbReference>
<dbReference type="InterPro" id="IPR006439">
    <property type="entry name" value="HAD-SF_hydro_IA"/>
</dbReference>
<sequence length="237" mass="25176">MAWTNYRAALFDLDGVLTPTTDIHMRAWAQMFNDYLHARGTDDPYTDDDYFAYVDGRPRYEGVACFLSSRHINLPLGDSSDAPTAETIAGLGNRKNEYFNQVLARDGIAPYPGSLHLLHALRDLGLPMAVVSSSRNAEAVLGAAGIRDLFVTVVDGNVSRDLGLKGKPAPDTFLHAARILGVEPAQAVVLEDALSGVAAGHAGDFGLVVGVDRGAGADALRAAGADLVVEDCEELLP</sequence>
<evidence type="ECO:0000256" key="3">
    <source>
        <dbReference type="ARBA" id="ARBA00022553"/>
    </source>
</evidence>
<dbReference type="InterPro" id="IPR036412">
    <property type="entry name" value="HAD-like_sf"/>
</dbReference>
<keyword evidence="12" id="KW-1185">Reference proteome</keyword>
<dbReference type="GO" id="GO:0016787">
    <property type="term" value="F:hydrolase activity"/>
    <property type="evidence" value="ECO:0007669"/>
    <property type="project" value="UniProtKB-KW"/>
</dbReference>
<dbReference type="PANTHER" id="PTHR46193">
    <property type="entry name" value="6-PHOSPHOGLUCONATE PHOSPHATASE"/>
    <property type="match status" value="1"/>
</dbReference>
<evidence type="ECO:0000256" key="9">
    <source>
        <dbReference type="ARBA" id="ARBA00044968"/>
    </source>
</evidence>
<dbReference type="EC" id="5.4.2.6" evidence="9"/>
<keyword evidence="4" id="KW-0479">Metal-binding</keyword>
<dbReference type="InterPro" id="IPR051600">
    <property type="entry name" value="Beta-PGM-like"/>
</dbReference>
<dbReference type="Gene3D" id="3.40.50.1000">
    <property type="entry name" value="HAD superfamily/HAD-like"/>
    <property type="match status" value="1"/>
</dbReference>
<evidence type="ECO:0000256" key="1">
    <source>
        <dbReference type="ARBA" id="ARBA00001946"/>
    </source>
</evidence>
<dbReference type="Gene3D" id="1.10.150.240">
    <property type="entry name" value="Putative phosphatase, domain 2"/>
    <property type="match status" value="1"/>
</dbReference>
<keyword evidence="3" id="KW-0597">Phosphoprotein</keyword>
<evidence type="ECO:0000256" key="8">
    <source>
        <dbReference type="ARBA" id="ARBA00044926"/>
    </source>
</evidence>
<evidence type="ECO:0000256" key="2">
    <source>
        <dbReference type="ARBA" id="ARBA00006171"/>
    </source>
</evidence>
<dbReference type="Proteomes" id="UP000749311">
    <property type="component" value="Unassembled WGS sequence"/>
</dbReference>
<dbReference type="NCBIfam" id="TIGR01509">
    <property type="entry name" value="HAD-SF-IA-v3"/>
    <property type="match status" value="1"/>
</dbReference>
<keyword evidence="6" id="KW-0413">Isomerase</keyword>
<comment type="similarity">
    <text evidence="2">Belongs to the HAD-like hydrolase superfamily. CbbY/CbbZ/Gph/YieH family.</text>
</comment>
<dbReference type="InterPro" id="IPR023198">
    <property type="entry name" value="PGP-like_dom2"/>
</dbReference>
<dbReference type="SFLD" id="SFLDS00003">
    <property type="entry name" value="Haloacid_Dehalogenase"/>
    <property type="match status" value="1"/>
</dbReference>
<comment type="cofactor">
    <cofactor evidence="1">
        <name>Mg(2+)</name>
        <dbReference type="ChEBI" id="CHEBI:18420"/>
    </cofactor>
</comment>
<gene>
    <name evidence="11" type="ORF">FB473_000231</name>
</gene>
<name>A0ABX0SG32_9ACTN</name>
<organism evidence="11 12">
    <name type="scientific">Brooklawnia cerclae</name>
    <dbReference type="NCBI Taxonomy" id="349934"/>
    <lineage>
        <taxon>Bacteria</taxon>
        <taxon>Bacillati</taxon>
        <taxon>Actinomycetota</taxon>
        <taxon>Actinomycetes</taxon>
        <taxon>Propionibacteriales</taxon>
        <taxon>Propionibacteriaceae</taxon>
        <taxon>Brooklawnia</taxon>
    </lineage>
</organism>
<dbReference type="EMBL" id="JAAMOZ010000001">
    <property type="protein sequence ID" value="NIH55586.1"/>
    <property type="molecule type" value="Genomic_DNA"/>
</dbReference>
<evidence type="ECO:0000256" key="5">
    <source>
        <dbReference type="ARBA" id="ARBA00022842"/>
    </source>
</evidence>
<evidence type="ECO:0000313" key="11">
    <source>
        <dbReference type="EMBL" id="NIH55586.1"/>
    </source>
</evidence>
<dbReference type="PANTHER" id="PTHR46193:SF18">
    <property type="entry name" value="HEXITOL PHOSPHATASE B"/>
    <property type="match status" value="1"/>
</dbReference>
<accession>A0ABX0SG32</accession>
<comment type="catalytic activity">
    <reaction evidence="8">
        <text>beta-D-glucose 1-phosphate = beta-D-glucose 6-phosphate</text>
        <dbReference type="Rhea" id="RHEA:20113"/>
        <dbReference type="ChEBI" id="CHEBI:57684"/>
        <dbReference type="ChEBI" id="CHEBI:58247"/>
        <dbReference type="EC" id="5.4.2.6"/>
    </reaction>
</comment>
<keyword evidence="5" id="KW-0460">Magnesium</keyword>
<proteinExistence type="inferred from homology"/>
<keyword evidence="11" id="KW-0378">Hydrolase</keyword>
<protein>
    <recommendedName>
        <fullName evidence="10">Beta-phosphoglucomutase</fullName>
        <ecNumber evidence="9">5.4.2.6</ecNumber>
    </recommendedName>
</protein>
<evidence type="ECO:0000313" key="12">
    <source>
        <dbReference type="Proteomes" id="UP000749311"/>
    </source>
</evidence>
<evidence type="ECO:0000256" key="10">
    <source>
        <dbReference type="ARBA" id="ARBA00044991"/>
    </source>
</evidence>
<dbReference type="SUPFAM" id="SSF56784">
    <property type="entry name" value="HAD-like"/>
    <property type="match status" value="1"/>
</dbReference>
<evidence type="ECO:0000256" key="4">
    <source>
        <dbReference type="ARBA" id="ARBA00022723"/>
    </source>
</evidence>
<comment type="caution">
    <text evidence="11">The sequence shown here is derived from an EMBL/GenBank/DDBJ whole genome shotgun (WGS) entry which is preliminary data.</text>
</comment>
<dbReference type="InterPro" id="IPR023214">
    <property type="entry name" value="HAD_sf"/>
</dbReference>
<dbReference type="Pfam" id="PF00702">
    <property type="entry name" value="Hydrolase"/>
    <property type="match status" value="1"/>
</dbReference>
<evidence type="ECO:0000256" key="7">
    <source>
        <dbReference type="ARBA" id="ARBA00023277"/>
    </source>
</evidence>
<keyword evidence="7" id="KW-0119">Carbohydrate metabolism</keyword>
<dbReference type="InterPro" id="IPR010976">
    <property type="entry name" value="B-phosphoglucomutase_hydrolase"/>
</dbReference>
<dbReference type="SFLD" id="SFLDG01129">
    <property type="entry name" value="C1.5:_HAD__Beta-PGM__Phosphata"/>
    <property type="match status" value="1"/>
</dbReference>
<evidence type="ECO:0000256" key="6">
    <source>
        <dbReference type="ARBA" id="ARBA00023235"/>
    </source>
</evidence>
<dbReference type="RefSeq" id="WP_167164061.1">
    <property type="nucleotide sequence ID" value="NZ_BAAAOO010000012.1"/>
</dbReference>